<dbReference type="NCBIfam" id="NF008053">
    <property type="entry name" value="PRK10787.1"/>
    <property type="match status" value="1"/>
</dbReference>
<dbReference type="PROSITE" id="PS51787">
    <property type="entry name" value="LON_N"/>
    <property type="match status" value="1"/>
</dbReference>
<dbReference type="InterPro" id="IPR014721">
    <property type="entry name" value="Ribsml_uS5_D2-typ_fold_subgr"/>
</dbReference>
<dbReference type="GO" id="GO:0006515">
    <property type="term" value="P:protein quality control for misfolded or incompletely synthesized proteins"/>
    <property type="evidence" value="ECO:0007669"/>
    <property type="project" value="UniProtKB-UniRule"/>
</dbReference>
<dbReference type="GO" id="GO:0005524">
    <property type="term" value="F:ATP binding"/>
    <property type="evidence" value="ECO:0007669"/>
    <property type="project" value="UniProtKB-UniRule"/>
</dbReference>
<comment type="subcellular location">
    <subcellularLocation>
        <location evidence="1 10 11">Cytoplasm</location>
    </subcellularLocation>
</comment>
<evidence type="ECO:0000256" key="10">
    <source>
        <dbReference type="HAMAP-Rule" id="MF_01973"/>
    </source>
</evidence>
<dbReference type="SUPFAM" id="SSF52540">
    <property type="entry name" value="P-loop containing nucleoside triphosphate hydrolases"/>
    <property type="match status" value="1"/>
</dbReference>
<dbReference type="PIRSF" id="PIRSF001174">
    <property type="entry name" value="Lon_proteas"/>
    <property type="match status" value="1"/>
</dbReference>
<evidence type="ECO:0000313" key="19">
    <source>
        <dbReference type="Proteomes" id="UP000293377"/>
    </source>
</evidence>
<evidence type="ECO:0000256" key="11">
    <source>
        <dbReference type="PIRNR" id="PIRNR001174"/>
    </source>
</evidence>
<dbReference type="GO" id="GO:0004176">
    <property type="term" value="F:ATP-dependent peptidase activity"/>
    <property type="evidence" value="ECO:0007669"/>
    <property type="project" value="UniProtKB-UniRule"/>
</dbReference>
<comment type="caution">
    <text evidence="18">The sequence shown here is derived from an EMBL/GenBank/DDBJ whole genome shotgun (WGS) entry which is preliminary data.</text>
</comment>
<dbReference type="InterPro" id="IPR027065">
    <property type="entry name" value="Lon_Prtase"/>
</dbReference>
<name>A0A4Q6I858_9RICK</name>
<dbReference type="SUPFAM" id="SSF54211">
    <property type="entry name" value="Ribosomal protein S5 domain 2-like"/>
    <property type="match status" value="1"/>
</dbReference>
<comment type="subunit">
    <text evidence="10 11">Homohexamer. Organized in a ring with a central cavity.</text>
</comment>
<organism evidence="18 19">
    <name type="scientific">Ehrlichia minasensis</name>
    <dbReference type="NCBI Taxonomy" id="1242993"/>
    <lineage>
        <taxon>Bacteria</taxon>
        <taxon>Pseudomonadati</taxon>
        <taxon>Pseudomonadota</taxon>
        <taxon>Alphaproteobacteria</taxon>
        <taxon>Rickettsiales</taxon>
        <taxon>Anaplasmataceae</taxon>
        <taxon>Ehrlichia</taxon>
    </lineage>
</organism>
<comment type="induction">
    <text evidence="10">By heat shock.</text>
</comment>
<dbReference type="Gene3D" id="1.20.5.5270">
    <property type="match status" value="1"/>
</dbReference>
<evidence type="ECO:0000256" key="5">
    <source>
        <dbReference type="ARBA" id="ARBA00022801"/>
    </source>
</evidence>
<dbReference type="InterPro" id="IPR046336">
    <property type="entry name" value="Lon_prtase_N_sf"/>
</dbReference>
<dbReference type="EMBL" id="QOHL01000005">
    <property type="protein sequence ID" value="RZB12896.1"/>
    <property type="molecule type" value="Genomic_DNA"/>
</dbReference>
<keyword evidence="6 10" id="KW-0720">Serine protease</keyword>
<dbReference type="Pfam" id="PF00004">
    <property type="entry name" value="AAA"/>
    <property type="match status" value="1"/>
</dbReference>
<dbReference type="Pfam" id="PF05362">
    <property type="entry name" value="Lon_C"/>
    <property type="match status" value="1"/>
</dbReference>
<reference evidence="18 19" key="1">
    <citation type="submission" date="2018-06" db="EMBL/GenBank/DDBJ databases">
        <title>Complete Genome Sequence of Ehrlichia minasensis Isolated From Cattle.</title>
        <authorList>
            <person name="Aguiar D.M."/>
            <person name="Araujo J.P.A.Jr."/>
            <person name="Nakazato L."/>
            <person name="Bard E."/>
            <person name="Cabezas-Cruz A."/>
        </authorList>
    </citation>
    <scope>NUCLEOTIDE SEQUENCE [LARGE SCALE GENOMIC DNA]</scope>
    <source>
        <strain evidence="18 19">B11</strain>
    </source>
</reference>
<dbReference type="InterPro" id="IPR027417">
    <property type="entry name" value="P-loop_NTPase"/>
</dbReference>
<evidence type="ECO:0000259" key="17">
    <source>
        <dbReference type="PROSITE" id="PS51787"/>
    </source>
</evidence>
<keyword evidence="19" id="KW-1185">Reference proteome</keyword>
<evidence type="ECO:0000256" key="7">
    <source>
        <dbReference type="ARBA" id="ARBA00022840"/>
    </source>
</evidence>
<dbReference type="SMART" id="SM00382">
    <property type="entry name" value="AAA"/>
    <property type="match status" value="1"/>
</dbReference>
<dbReference type="PROSITE" id="PS51786">
    <property type="entry name" value="LON_PROTEOLYTIC"/>
    <property type="match status" value="1"/>
</dbReference>
<comment type="similarity">
    <text evidence="10 11 14 15">Belongs to the peptidase S16 family.</text>
</comment>
<feature type="domain" description="Lon N-terminal" evidence="17">
    <location>
        <begin position="7"/>
        <end position="202"/>
    </location>
</feature>
<dbReference type="Gene3D" id="3.30.230.10">
    <property type="match status" value="1"/>
</dbReference>
<keyword evidence="5 10" id="KW-0378">Hydrolase</keyword>
<proteinExistence type="evidence at transcript level"/>
<evidence type="ECO:0000256" key="2">
    <source>
        <dbReference type="ARBA" id="ARBA00022490"/>
    </source>
</evidence>
<feature type="domain" description="Lon proteolytic" evidence="16">
    <location>
        <begin position="593"/>
        <end position="774"/>
    </location>
</feature>
<dbReference type="Proteomes" id="UP000293377">
    <property type="component" value="Unassembled WGS sequence"/>
</dbReference>
<dbReference type="STRING" id="1242993.ehr_00162"/>
<dbReference type="Pfam" id="PF22667">
    <property type="entry name" value="Lon_lid"/>
    <property type="match status" value="1"/>
</dbReference>
<dbReference type="InterPro" id="IPR004815">
    <property type="entry name" value="Lon_bac/euk-typ"/>
</dbReference>
<evidence type="ECO:0000256" key="1">
    <source>
        <dbReference type="ARBA" id="ARBA00004496"/>
    </source>
</evidence>
<dbReference type="GO" id="GO:0004252">
    <property type="term" value="F:serine-type endopeptidase activity"/>
    <property type="evidence" value="ECO:0007669"/>
    <property type="project" value="UniProtKB-UniRule"/>
</dbReference>
<dbReference type="HAMAP" id="MF_01973">
    <property type="entry name" value="lon_bact"/>
    <property type="match status" value="1"/>
</dbReference>
<evidence type="ECO:0000256" key="13">
    <source>
        <dbReference type="PIRSR" id="PIRSR001174-2"/>
    </source>
</evidence>
<dbReference type="InterPro" id="IPR027543">
    <property type="entry name" value="Lon_bac"/>
</dbReference>
<dbReference type="SUPFAM" id="SSF88697">
    <property type="entry name" value="PUA domain-like"/>
    <property type="match status" value="1"/>
</dbReference>
<keyword evidence="8 10" id="KW-0346">Stress response</keyword>
<dbReference type="OrthoDB" id="9803599at2"/>
<accession>A0A4Q6I858</accession>
<protein>
    <recommendedName>
        <fullName evidence="10 11">Lon protease</fullName>
        <ecNumber evidence="10 11">3.4.21.53</ecNumber>
    </recommendedName>
    <alternativeName>
        <fullName evidence="10">ATP-dependent protease La</fullName>
    </alternativeName>
</protein>
<dbReference type="RefSeq" id="WP_045170753.1">
    <property type="nucleotide sequence ID" value="NZ_QOHL01000005.1"/>
</dbReference>
<evidence type="ECO:0000256" key="15">
    <source>
        <dbReference type="RuleBase" id="RU000591"/>
    </source>
</evidence>
<dbReference type="InterPro" id="IPR020568">
    <property type="entry name" value="Ribosomal_Su5_D2-typ_SF"/>
</dbReference>
<dbReference type="NCBIfam" id="TIGR00763">
    <property type="entry name" value="lon"/>
    <property type="match status" value="1"/>
</dbReference>
<dbReference type="InterPro" id="IPR015947">
    <property type="entry name" value="PUA-like_sf"/>
</dbReference>
<dbReference type="GO" id="GO:0043565">
    <property type="term" value="F:sequence-specific DNA binding"/>
    <property type="evidence" value="ECO:0007669"/>
    <property type="project" value="UniProtKB-UniRule"/>
</dbReference>
<feature type="binding site" evidence="10 13">
    <location>
        <begin position="357"/>
        <end position="364"/>
    </location>
    <ligand>
        <name>ATP</name>
        <dbReference type="ChEBI" id="CHEBI:30616"/>
    </ligand>
</feature>
<keyword evidence="3 10" id="KW-0645">Protease</keyword>
<dbReference type="FunFam" id="3.40.50.300:FF:000021">
    <property type="entry name" value="Lon protease homolog"/>
    <property type="match status" value="1"/>
</dbReference>
<evidence type="ECO:0000256" key="14">
    <source>
        <dbReference type="PROSITE-ProRule" id="PRU01122"/>
    </source>
</evidence>
<feature type="active site" evidence="10 12">
    <location>
        <position position="723"/>
    </location>
</feature>
<dbReference type="SMART" id="SM00464">
    <property type="entry name" value="LON"/>
    <property type="match status" value="1"/>
</dbReference>
<dbReference type="Gene3D" id="3.40.50.300">
    <property type="entry name" value="P-loop containing nucleotide triphosphate hydrolases"/>
    <property type="match status" value="1"/>
</dbReference>
<dbReference type="InterPro" id="IPR003593">
    <property type="entry name" value="AAA+_ATPase"/>
</dbReference>
<dbReference type="InterPro" id="IPR003959">
    <property type="entry name" value="ATPase_AAA_core"/>
</dbReference>
<dbReference type="EC" id="3.4.21.53" evidence="10 11"/>
<dbReference type="GO" id="GO:0005737">
    <property type="term" value="C:cytoplasm"/>
    <property type="evidence" value="ECO:0007669"/>
    <property type="project" value="UniProtKB-SubCell"/>
</dbReference>
<dbReference type="Gene3D" id="1.10.8.60">
    <property type="match status" value="1"/>
</dbReference>
<comment type="catalytic activity">
    <reaction evidence="9 10 11 14">
        <text>Hydrolysis of proteins in presence of ATP.</text>
        <dbReference type="EC" id="3.4.21.53"/>
    </reaction>
</comment>
<evidence type="ECO:0000259" key="16">
    <source>
        <dbReference type="PROSITE" id="PS51786"/>
    </source>
</evidence>
<keyword evidence="4 10" id="KW-0547">Nucleotide-binding</keyword>
<comment type="function">
    <text evidence="10">ATP-dependent serine protease that mediates the selective degradation of mutant and abnormal proteins as well as certain short-lived regulatory proteins. Required for cellular homeostasis and for survival from DNA damage and developmental changes induced by stress. Degrades polypeptides processively to yield small peptide fragments that are 5 to 10 amino acids long. Binds to DNA in a double-stranded, site-specific manner.</text>
</comment>
<dbReference type="InterPro" id="IPR008269">
    <property type="entry name" value="Lon_proteolytic"/>
</dbReference>
<dbReference type="InterPro" id="IPR003111">
    <property type="entry name" value="Lon_prtase_N"/>
</dbReference>
<dbReference type="GO" id="GO:0034605">
    <property type="term" value="P:cellular response to heat"/>
    <property type="evidence" value="ECO:0007669"/>
    <property type="project" value="UniProtKB-UniRule"/>
</dbReference>
<dbReference type="PROSITE" id="PS01046">
    <property type="entry name" value="LON_SER"/>
    <property type="match status" value="1"/>
</dbReference>
<evidence type="ECO:0000256" key="6">
    <source>
        <dbReference type="ARBA" id="ARBA00022825"/>
    </source>
</evidence>
<keyword evidence="7 10" id="KW-0067">ATP-binding</keyword>
<sequence length="801" mass="89899">MKNKALLPVLTLRDTIVFPQVIIPLFVGRERSINALEYAAQHNNCKILLLTQIDGSVDNPTADDLYKVGTVAEIVQLLRLPDGAVKILIKGENRAKVIDIVEDNMFFKANVSVVYEGDLVIDDKLEALKRSVLSEFDSWNKLSKKIQAEAAASIYDMKELSNLADVIASHLSIKISDKQVILETFNVTKRLEKIYDFLKLEISVLNVQKKIRNRVKSQFETTQRVYYLNEQLKAIQKELEESDSSSVDIDSASEFEKRINSTPLSDEAKERLTADLKRYKKMNFMSPEANIISSYLHCVLDLPWGKYSNAKINMSNSIKILDNNHYGMHKIKERILEFLAVLKRLKKPKGPILCLVGPPGVGKTSLARSIAEATGRNFIHMSLGGIHDESEIRGHRRTYVGAMPGKIIKEMKKAKTCNPLFLLDEIDKIGSDFRGDPTAALLEVLDPEHNKHFVDHYIEVEFDLSNVMFIATANTLNLSKPLIDRMEIINISGYTENEKLEIARTHLIPKLYKDHGLQEKEWSISDDAIYHLIRMYTRESGVRNFKREIANLMRKAVKEILINKEVKSIAIDMDNIEKYAGVRKFTFGMIEKENLVGMVTGLAYTDSGGDILTIESVLMSGKGEVKYTGKLGEIMQESVKAAYSYVRSRCLSFGINPKKFLENDIHVHVPEGAVPKDGPSAGVAMCTSIVSLMTHIPVKNTVAMTGEVTLRGRVLPIGGLREKLLAALRSGIKTVILPSRNEKDIVEIPDNIKEGLELVFVSNVDEVISAALANQVVDIVKQDHIVTQDMVEIDDLDAIQH</sequence>
<evidence type="ECO:0000256" key="12">
    <source>
        <dbReference type="PIRSR" id="PIRSR001174-1"/>
    </source>
</evidence>
<evidence type="ECO:0000256" key="8">
    <source>
        <dbReference type="ARBA" id="ARBA00023016"/>
    </source>
</evidence>
<dbReference type="Gene3D" id="1.20.58.1480">
    <property type="match status" value="1"/>
</dbReference>
<dbReference type="Pfam" id="PF02190">
    <property type="entry name" value="LON_substr_bdg"/>
    <property type="match status" value="1"/>
</dbReference>
<feature type="active site" evidence="10 12">
    <location>
        <position position="680"/>
    </location>
</feature>
<dbReference type="GO" id="GO:0016887">
    <property type="term" value="F:ATP hydrolysis activity"/>
    <property type="evidence" value="ECO:0007669"/>
    <property type="project" value="UniProtKB-UniRule"/>
</dbReference>
<dbReference type="PRINTS" id="PR00830">
    <property type="entry name" value="ENDOLAPTASE"/>
</dbReference>
<dbReference type="Gene3D" id="2.30.130.40">
    <property type="entry name" value="LON domain-like"/>
    <property type="match status" value="1"/>
</dbReference>
<evidence type="ECO:0000256" key="9">
    <source>
        <dbReference type="ARBA" id="ARBA00050665"/>
    </source>
</evidence>
<keyword evidence="2 10" id="KW-0963">Cytoplasm</keyword>
<dbReference type="AlphaFoldDB" id="A0A4Q6I858"/>
<evidence type="ECO:0000256" key="3">
    <source>
        <dbReference type="ARBA" id="ARBA00022670"/>
    </source>
</evidence>
<evidence type="ECO:0000313" key="18">
    <source>
        <dbReference type="EMBL" id="RZB12896.1"/>
    </source>
</evidence>
<dbReference type="CDD" id="cd19500">
    <property type="entry name" value="RecA-like_Lon"/>
    <property type="match status" value="1"/>
</dbReference>
<evidence type="ECO:0000256" key="4">
    <source>
        <dbReference type="ARBA" id="ARBA00022741"/>
    </source>
</evidence>
<dbReference type="PANTHER" id="PTHR10046">
    <property type="entry name" value="ATP DEPENDENT LON PROTEASE FAMILY MEMBER"/>
    <property type="match status" value="1"/>
</dbReference>
<dbReference type="InterPro" id="IPR054594">
    <property type="entry name" value="Lon_lid"/>
</dbReference>
<gene>
    <name evidence="10" type="primary">lon</name>
    <name evidence="18" type="ORF">DRF75_01720</name>
</gene>
<dbReference type="InterPro" id="IPR008268">
    <property type="entry name" value="Peptidase_S16_AS"/>
</dbReference>